<evidence type="ECO:0000313" key="3">
    <source>
        <dbReference type="Proteomes" id="UP000053676"/>
    </source>
</evidence>
<gene>
    <name evidence="2" type="ORF">NECAME_11299</name>
</gene>
<keyword evidence="1" id="KW-0472">Membrane</keyword>
<feature type="transmembrane region" description="Helical" evidence="1">
    <location>
        <begin position="68"/>
        <end position="91"/>
    </location>
</feature>
<keyword evidence="1" id="KW-0812">Transmembrane</keyword>
<dbReference type="KEGG" id="nai:NECAME_11299"/>
<keyword evidence="3" id="KW-1185">Reference proteome</keyword>
<proteinExistence type="predicted"/>
<accession>W2T7C4</accession>
<feature type="transmembrane region" description="Helical" evidence="1">
    <location>
        <begin position="29"/>
        <end position="48"/>
    </location>
</feature>
<evidence type="ECO:0000256" key="1">
    <source>
        <dbReference type="SAM" id="Phobius"/>
    </source>
</evidence>
<keyword evidence="1" id="KW-1133">Transmembrane helix</keyword>
<reference evidence="3" key="1">
    <citation type="journal article" date="2014" name="Nat. Genet.">
        <title>Genome of the human hookworm Necator americanus.</title>
        <authorList>
            <person name="Tang Y.T."/>
            <person name="Gao X."/>
            <person name="Rosa B.A."/>
            <person name="Abubucker S."/>
            <person name="Hallsworth-Pepin K."/>
            <person name="Martin J."/>
            <person name="Tyagi R."/>
            <person name="Heizer E."/>
            <person name="Zhang X."/>
            <person name="Bhonagiri-Palsikar V."/>
            <person name="Minx P."/>
            <person name="Warren W.C."/>
            <person name="Wang Q."/>
            <person name="Zhan B."/>
            <person name="Hotez P.J."/>
            <person name="Sternberg P.W."/>
            <person name="Dougall A."/>
            <person name="Gaze S.T."/>
            <person name="Mulvenna J."/>
            <person name="Sotillo J."/>
            <person name="Ranganathan S."/>
            <person name="Rabelo E.M."/>
            <person name="Wilson R.K."/>
            <person name="Felgner P.L."/>
            <person name="Bethony J."/>
            <person name="Hawdon J.M."/>
            <person name="Gasser R.B."/>
            <person name="Loukas A."/>
            <person name="Mitreva M."/>
        </authorList>
    </citation>
    <scope>NUCLEOTIDE SEQUENCE [LARGE SCALE GENOMIC DNA]</scope>
</reference>
<dbReference type="AlphaFoldDB" id="W2T7C4"/>
<organism evidence="2 3">
    <name type="scientific">Necator americanus</name>
    <name type="common">Human hookworm</name>
    <dbReference type="NCBI Taxonomy" id="51031"/>
    <lineage>
        <taxon>Eukaryota</taxon>
        <taxon>Metazoa</taxon>
        <taxon>Ecdysozoa</taxon>
        <taxon>Nematoda</taxon>
        <taxon>Chromadorea</taxon>
        <taxon>Rhabditida</taxon>
        <taxon>Rhabditina</taxon>
        <taxon>Rhabditomorpha</taxon>
        <taxon>Strongyloidea</taxon>
        <taxon>Ancylostomatidae</taxon>
        <taxon>Bunostominae</taxon>
        <taxon>Necator</taxon>
    </lineage>
</organism>
<name>W2T7C4_NECAM</name>
<sequence>MSMCQISSSAISSPAWQPFLPPLITDNNITFAISLAVKSVELALLAVFNLYRTSIIIQPCTRRKSVAYLIYSIAAIVIVANGSSAIATTIMCFVSC</sequence>
<protein>
    <submittedName>
        <fullName evidence="2">Uncharacterized protein</fullName>
    </submittedName>
</protein>
<dbReference type="Proteomes" id="UP000053676">
    <property type="component" value="Unassembled WGS sequence"/>
</dbReference>
<dbReference type="EMBL" id="KI660195">
    <property type="protein sequence ID" value="ETN77071.1"/>
    <property type="molecule type" value="Genomic_DNA"/>
</dbReference>
<evidence type="ECO:0000313" key="2">
    <source>
        <dbReference type="EMBL" id="ETN77071.1"/>
    </source>
</evidence>